<evidence type="ECO:0000313" key="6">
    <source>
        <dbReference type="Proteomes" id="UP000184480"/>
    </source>
</evidence>
<evidence type="ECO:0000256" key="3">
    <source>
        <dbReference type="ARBA" id="ARBA00023163"/>
    </source>
</evidence>
<keyword evidence="1" id="KW-0805">Transcription regulation</keyword>
<dbReference type="RefSeq" id="WP_062180052.1">
    <property type="nucleotide sequence ID" value="NZ_BBXL01000009.1"/>
</dbReference>
<evidence type="ECO:0000259" key="4">
    <source>
        <dbReference type="Pfam" id="PF00717"/>
    </source>
</evidence>
<dbReference type="OrthoDB" id="796548at2"/>
<organism evidence="5 6">
    <name type="scientific">Dysgonomonas macrotermitis</name>
    <dbReference type="NCBI Taxonomy" id="1346286"/>
    <lineage>
        <taxon>Bacteria</taxon>
        <taxon>Pseudomonadati</taxon>
        <taxon>Bacteroidota</taxon>
        <taxon>Bacteroidia</taxon>
        <taxon>Bacteroidales</taxon>
        <taxon>Dysgonomonadaceae</taxon>
        <taxon>Dysgonomonas</taxon>
    </lineage>
</organism>
<gene>
    <name evidence="5" type="ORF">SAMN05444362_106177</name>
</gene>
<sequence>MDPTTKNRIIQFINYKNISKTIFLATTNIKRGFLDKDKLDASVSDQLLAKIIATYPELSLEWLITGKGNMINKQKSSSHSENSEADKPIPLYTLDKISKAKHPGIGPWRSNETVSIPHMPPCDAALYVQADTMYPILKTGDIVLYKRITNLDSLYWGEMYVMDLERPEDENYLTLKYIFKSELGDDYISLHSYNPIYPPLDVLKSRINRIGIVKACIRYNSLL</sequence>
<dbReference type="Gene3D" id="2.10.109.10">
    <property type="entry name" value="Umud Fragment, subunit A"/>
    <property type="match status" value="1"/>
</dbReference>
<accession>A0A1M5BSP6</accession>
<dbReference type="Proteomes" id="UP000184480">
    <property type="component" value="Unassembled WGS sequence"/>
</dbReference>
<dbReference type="InterPro" id="IPR036286">
    <property type="entry name" value="LexA/Signal_pep-like_sf"/>
</dbReference>
<keyword evidence="2" id="KW-0238">DNA-binding</keyword>
<evidence type="ECO:0000313" key="5">
    <source>
        <dbReference type="EMBL" id="SHF45446.1"/>
    </source>
</evidence>
<reference evidence="6" key="1">
    <citation type="submission" date="2016-11" db="EMBL/GenBank/DDBJ databases">
        <authorList>
            <person name="Varghese N."/>
            <person name="Submissions S."/>
        </authorList>
    </citation>
    <scope>NUCLEOTIDE SEQUENCE [LARGE SCALE GENOMIC DNA]</scope>
    <source>
        <strain evidence="6">DSM 27370</strain>
    </source>
</reference>
<proteinExistence type="predicted"/>
<dbReference type="PANTHER" id="PTHR40661">
    <property type="match status" value="1"/>
</dbReference>
<name>A0A1M5BSP6_9BACT</name>
<dbReference type="GO" id="GO:0003677">
    <property type="term" value="F:DNA binding"/>
    <property type="evidence" value="ECO:0007669"/>
    <property type="project" value="UniProtKB-KW"/>
</dbReference>
<dbReference type="STRING" id="1346286.SAMN05444362_106177"/>
<dbReference type="SUPFAM" id="SSF51306">
    <property type="entry name" value="LexA/Signal peptidase"/>
    <property type="match status" value="1"/>
</dbReference>
<dbReference type="PANTHER" id="PTHR40661:SF1">
    <property type="entry name" value="HTH CRO_C1-TYPE DOMAIN-CONTAINING PROTEIN"/>
    <property type="match status" value="1"/>
</dbReference>
<dbReference type="EMBL" id="FQUC01000006">
    <property type="protein sequence ID" value="SHF45446.1"/>
    <property type="molecule type" value="Genomic_DNA"/>
</dbReference>
<dbReference type="InterPro" id="IPR015927">
    <property type="entry name" value="Peptidase_S24_S26A/B/C"/>
</dbReference>
<dbReference type="InterPro" id="IPR039418">
    <property type="entry name" value="LexA-like"/>
</dbReference>
<dbReference type="Pfam" id="PF00717">
    <property type="entry name" value="Peptidase_S24"/>
    <property type="match status" value="1"/>
</dbReference>
<dbReference type="AlphaFoldDB" id="A0A1M5BSP6"/>
<evidence type="ECO:0000256" key="1">
    <source>
        <dbReference type="ARBA" id="ARBA00023015"/>
    </source>
</evidence>
<keyword evidence="6" id="KW-1185">Reference proteome</keyword>
<evidence type="ECO:0000256" key="2">
    <source>
        <dbReference type="ARBA" id="ARBA00023125"/>
    </source>
</evidence>
<keyword evidence="3" id="KW-0804">Transcription</keyword>
<feature type="domain" description="Peptidase S24/S26A/S26B/S26C" evidence="4">
    <location>
        <begin position="118"/>
        <end position="213"/>
    </location>
</feature>
<protein>
    <recommendedName>
        <fullName evidence="4">Peptidase S24/S26A/S26B/S26C domain-containing protein</fullName>
    </recommendedName>
</protein>
<dbReference type="CDD" id="cd06529">
    <property type="entry name" value="S24_LexA-like"/>
    <property type="match status" value="1"/>
</dbReference>